<protein>
    <submittedName>
        <fullName evidence="5">Flavodoxin</fullName>
    </submittedName>
</protein>
<reference evidence="7 8" key="1">
    <citation type="submission" date="2016-10" db="EMBL/GenBank/DDBJ databases">
        <title>Comparative genomics between deep and shallow subseafloor isolates.</title>
        <authorList>
            <person name="Ishii S."/>
            <person name="Miller J.R."/>
            <person name="Sutton G."/>
            <person name="Suzuki S."/>
            <person name="Methe B."/>
            <person name="Inagaki F."/>
            <person name="Imachi H."/>
        </authorList>
    </citation>
    <scope>NUCLEOTIDE SEQUENCE [LARGE SCALE GENOMIC DNA]</scope>
    <source>
        <strain evidence="5 7">A8p</strain>
        <strain evidence="4 8">MO-MB1</strain>
    </source>
</reference>
<evidence type="ECO:0000313" key="5">
    <source>
        <dbReference type="EMBL" id="AUB60929.1"/>
    </source>
</evidence>
<comment type="cofactor">
    <cofactor evidence="1">
        <name>[4Fe-4S] cluster</name>
        <dbReference type="ChEBI" id="CHEBI:49883"/>
    </cofactor>
</comment>
<dbReference type="EMBL" id="JABBYL010000032">
    <property type="protein sequence ID" value="NMO10002.1"/>
    <property type="molecule type" value="Genomic_DNA"/>
</dbReference>
<dbReference type="Proteomes" id="UP000591058">
    <property type="component" value="Unassembled WGS sequence"/>
</dbReference>
<dbReference type="PANTHER" id="PTHR39201:SF1">
    <property type="entry name" value="FLAVODOXIN-LIKE DOMAIN-CONTAINING PROTEIN"/>
    <property type="match status" value="1"/>
</dbReference>
<feature type="domain" description="Flavodoxin-like" evidence="3">
    <location>
        <begin position="3"/>
        <end position="155"/>
    </location>
</feature>
<dbReference type="PANTHER" id="PTHR39201">
    <property type="entry name" value="EXPORTED PROTEIN-RELATED"/>
    <property type="match status" value="1"/>
</dbReference>
<evidence type="ECO:0000313" key="7">
    <source>
        <dbReference type="Proteomes" id="UP000232631"/>
    </source>
</evidence>
<dbReference type="EMBL" id="CP017768">
    <property type="protein sequence ID" value="AUB60929.1"/>
    <property type="molecule type" value="Genomic_DNA"/>
</dbReference>
<proteinExistence type="inferred from homology"/>
<name>A0A2H4VS52_9EURY</name>
<dbReference type="KEGG" id="msub:BK009_09735"/>
<dbReference type="Pfam" id="PF03358">
    <property type="entry name" value="FMN_red"/>
    <property type="match status" value="1"/>
</dbReference>
<dbReference type="PROSITE" id="PS50902">
    <property type="entry name" value="FLAVODOXIN_LIKE"/>
    <property type="match status" value="1"/>
</dbReference>
<sequence length="157" mass="17483">MKTLIACYSYSGNTLTVAQNLQKSINADFTRIEPVKDKWYVIKAINAYMGKKWPIKPCINDISDYDCLIVCSPVWAGRPTPGINQYLEELENVSGKKCAVLVTMGGDGSQNATQQIRDALESKGMELMGQMVIGGKAQKSGEWESMTNDFARKFKEE</sequence>
<evidence type="ECO:0000313" key="4">
    <source>
        <dbReference type="EMBL" id="AUB55210.1"/>
    </source>
</evidence>
<dbReference type="GeneID" id="35123441"/>
<dbReference type="Proteomes" id="UP000232806">
    <property type="component" value="Chromosome"/>
</dbReference>
<dbReference type="Gene3D" id="3.40.50.360">
    <property type="match status" value="1"/>
</dbReference>
<gene>
    <name evidence="4" type="ORF">BK007_03725</name>
    <name evidence="5" type="ORF">BK009_09735</name>
    <name evidence="6" type="ORF">HG719_09225</name>
</gene>
<evidence type="ECO:0000256" key="2">
    <source>
        <dbReference type="ARBA" id="ARBA00038292"/>
    </source>
</evidence>
<evidence type="ECO:0000259" key="3">
    <source>
        <dbReference type="PROSITE" id="PS50902"/>
    </source>
</evidence>
<evidence type="ECO:0000313" key="9">
    <source>
        <dbReference type="Proteomes" id="UP000591058"/>
    </source>
</evidence>
<dbReference type="OrthoDB" id="73155at2157"/>
<keyword evidence="7" id="KW-1185">Reference proteome</keyword>
<dbReference type="InterPro" id="IPR008254">
    <property type="entry name" value="Flavodoxin/NO_synth"/>
</dbReference>
<dbReference type="AlphaFoldDB" id="A0A2H4VS52"/>
<accession>A0A2H4VS52</accession>
<dbReference type="SUPFAM" id="SSF52218">
    <property type="entry name" value="Flavoproteins"/>
    <property type="match status" value="1"/>
</dbReference>
<accession>A0A2H4VAX4</accession>
<evidence type="ECO:0000313" key="8">
    <source>
        <dbReference type="Proteomes" id="UP000232806"/>
    </source>
</evidence>
<evidence type="ECO:0000256" key="1">
    <source>
        <dbReference type="ARBA" id="ARBA00001966"/>
    </source>
</evidence>
<organism evidence="5 7">
    <name type="scientific">Methanobacterium subterraneum</name>
    <dbReference type="NCBI Taxonomy" id="59277"/>
    <lineage>
        <taxon>Archaea</taxon>
        <taxon>Methanobacteriati</taxon>
        <taxon>Methanobacteriota</taxon>
        <taxon>Methanomada group</taxon>
        <taxon>Methanobacteria</taxon>
        <taxon>Methanobacteriales</taxon>
        <taxon>Methanobacteriaceae</taxon>
        <taxon>Methanobacterium</taxon>
    </lineage>
</organism>
<dbReference type="Proteomes" id="UP000232631">
    <property type="component" value="Chromosome"/>
</dbReference>
<dbReference type="InterPro" id="IPR029039">
    <property type="entry name" value="Flavoprotein-like_sf"/>
</dbReference>
<reference evidence="6 9" key="2">
    <citation type="submission" date="2020-04" db="EMBL/GenBank/DDBJ databases">
        <title>Draft genome of Methanobacterium subterraneum isolated from animal feces.</title>
        <authorList>
            <person name="Ouboter H.T."/>
            <person name="Berger S."/>
            <person name="Gungor E."/>
            <person name="Jetten M.S.M."/>
            <person name="Welte C.U."/>
        </authorList>
    </citation>
    <scope>NUCLEOTIDE SEQUENCE [LARGE SCALE GENOMIC DNA]</scope>
    <source>
        <strain evidence="6">HO_2020</strain>
    </source>
</reference>
<dbReference type="GO" id="GO:0010181">
    <property type="term" value="F:FMN binding"/>
    <property type="evidence" value="ECO:0007669"/>
    <property type="project" value="InterPro"/>
</dbReference>
<comment type="similarity">
    <text evidence="2">Belongs to the SsuE family. Isf subfamily.</text>
</comment>
<dbReference type="RefSeq" id="WP_100905189.1">
    <property type="nucleotide sequence ID" value="NZ_CP017766.1"/>
</dbReference>
<dbReference type="InterPro" id="IPR005025">
    <property type="entry name" value="FMN_Rdtase-like_dom"/>
</dbReference>
<evidence type="ECO:0000313" key="6">
    <source>
        <dbReference type="EMBL" id="NMO10002.1"/>
    </source>
</evidence>
<dbReference type="EMBL" id="CP017766">
    <property type="protein sequence ID" value="AUB55210.1"/>
    <property type="molecule type" value="Genomic_DNA"/>
</dbReference>